<feature type="compositionally biased region" description="Basic and acidic residues" evidence="8">
    <location>
        <begin position="364"/>
        <end position="377"/>
    </location>
</feature>
<evidence type="ECO:0000256" key="6">
    <source>
        <dbReference type="ARBA" id="ARBA00022989"/>
    </source>
</evidence>
<accession>A0A921LFT4</accession>
<keyword evidence="4" id="KW-1003">Cell membrane</keyword>
<gene>
    <name evidence="10" type="ORF">K8V82_04180</name>
</gene>
<feature type="transmembrane region" description="Helical" evidence="9">
    <location>
        <begin position="173"/>
        <end position="192"/>
    </location>
</feature>
<sequence>MKLEWKTCLKIVVSIFLLYLGIRYWPDAAHILATAVSAASPLIVGCGIAYFVNILMRFYERHYFPGAKTGLAAKSRRPVCMIAAFLTLLLIVILLINRIVPELISCIGVIISGLTKAIDALVDMLARNHILQEDIAEALNSIDWRSKVGQVLDILTNGAGTVVNALISAATSVFSQIVTTLIGFVFAIYLLLGKDRLAGQCRRLMNRYLPSSWNRNVLHVLEVLNDSFSRYIVGQCVEAVILGTLCTLGMLVLRLPYATMVGTLIAFTALIPVAGAYIGGAVGALMVFSVSPVKALIFLIFLVILQQVEGNLIYPRVVESSLGLPAIWVLAAVTVGGGIMGIAGMLLGVPVAAALYRLLKEDVNKPQSSDADKKEVEAELPQEDL</sequence>
<reference evidence="10" key="1">
    <citation type="journal article" date="2021" name="PeerJ">
        <title>Extensive microbial diversity within the chicken gut microbiome revealed by metagenomics and culture.</title>
        <authorList>
            <person name="Gilroy R."/>
            <person name="Ravi A."/>
            <person name="Getino M."/>
            <person name="Pursley I."/>
            <person name="Horton D.L."/>
            <person name="Alikhan N.F."/>
            <person name="Baker D."/>
            <person name="Gharbi K."/>
            <person name="Hall N."/>
            <person name="Watson M."/>
            <person name="Adriaenssens E.M."/>
            <person name="Foster-Nyarko E."/>
            <person name="Jarju S."/>
            <person name="Secka A."/>
            <person name="Antonio M."/>
            <person name="Oren A."/>
            <person name="Chaudhuri R.R."/>
            <person name="La Ragione R."/>
            <person name="Hildebrand F."/>
            <person name="Pallen M.J."/>
        </authorList>
    </citation>
    <scope>NUCLEOTIDE SEQUENCE</scope>
    <source>
        <strain evidence="10">ChiSjej5B23-16112</strain>
    </source>
</reference>
<dbReference type="Pfam" id="PF01594">
    <property type="entry name" value="AI-2E_transport"/>
    <property type="match status" value="1"/>
</dbReference>
<dbReference type="AlphaFoldDB" id="A0A921LFT4"/>
<dbReference type="PANTHER" id="PTHR21716:SF53">
    <property type="entry name" value="PERMEASE PERM-RELATED"/>
    <property type="match status" value="1"/>
</dbReference>
<keyword evidence="5 9" id="KW-0812">Transmembrane</keyword>
<proteinExistence type="inferred from homology"/>
<feature type="transmembrane region" description="Helical" evidence="9">
    <location>
        <begin position="79"/>
        <end position="100"/>
    </location>
</feature>
<comment type="subcellular location">
    <subcellularLocation>
        <location evidence="1">Cell membrane</location>
        <topology evidence="1">Multi-pass membrane protein</topology>
    </subcellularLocation>
</comment>
<comment type="similarity">
    <text evidence="2">Belongs to the autoinducer-2 exporter (AI-2E) (TC 2.A.86) family.</text>
</comment>
<feature type="transmembrane region" description="Helical" evidence="9">
    <location>
        <begin position="31"/>
        <end position="58"/>
    </location>
</feature>
<dbReference type="GO" id="GO:0055085">
    <property type="term" value="P:transmembrane transport"/>
    <property type="evidence" value="ECO:0007669"/>
    <property type="project" value="TreeGrafter"/>
</dbReference>
<name>A0A921LFT4_9FIRM</name>
<dbReference type="EMBL" id="DYVY01000065">
    <property type="protein sequence ID" value="HJF93972.1"/>
    <property type="molecule type" value="Genomic_DNA"/>
</dbReference>
<evidence type="ECO:0000256" key="3">
    <source>
        <dbReference type="ARBA" id="ARBA00022448"/>
    </source>
</evidence>
<keyword evidence="3" id="KW-0813">Transport</keyword>
<protein>
    <submittedName>
        <fullName evidence="10">AI-2E family transporter</fullName>
    </submittedName>
</protein>
<evidence type="ECO:0000256" key="5">
    <source>
        <dbReference type="ARBA" id="ARBA00022692"/>
    </source>
</evidence>
<dbReference type="Proteomes" id="UP000769156">
    <property type="component" value="Unassembled WGS sequence"/>
</dbReference>
<feature type="region of interest" description="Disordered" evidence="8">
    <location>
        <begin position="364"/>
        <end position="385"/>
    </location>
</feature>
<keyword evidence="6 9" id="KW-1133">Transmembrane helix</keyword>
<feature type="transmembrane region" description="Helical" evidence="9">
    <location>
        <begin position="231"/>
        <end position="252"/>
    </location>
</feature>
<dbReference type="GO" id="GO:0005886">
    <property type="term" value="C:plasma membrane"/>
    <property type="evidence" value="ECO:0007669"/>
    <property type="project" value="UniProtKB-SubCell"/>
</dbReference>
<feature type="transmembrane region" description="Helical" evidence="9">
    <location>
        <begin position="7"/>
        <end position="25"/>
    </location>
</feature>
<keyword evidence="7 9" id="KW-0472">Membrane</keyword>
<dbReference type="InterPro" id="IPR002549">
    <property type="entry name" value="AI-2E-like"/>
</dbReference>
<evidence type="ECO:0000256" key="8">
    <source>
        <dbReference type="SAM" id="MobiDB-lite"/>
    </source>
</evidence>
<evidence type="ECO:0000256" key="1">
    <source>
        <dbReference type="ARBA" id="ARBA00004651"/>
    </source>
</evidence>
<evidence type="ECO:0000256" key="7">
    <source>
        <dbReference type="ARBA" id="ARBA00023136"/>
    </source>
</evidence>
<feature type="transmembrane region" description="Helical" evidence="9">
    <location>
        <begin position="264"/>
        <end position="288"/>
    </location>
</feature>
<reference evidence="10" key="2">
    <citation type="submission" date="2021-09" db="EMBL/GenBank/DDBJ databases">
        <authorList>
            <person name="Gilroy R."/>
        </authorList>
    </citation>
    <scope>NUCLEOTIDE SEQUENCE</scope>
    <source>
        <strain evidence="10">ChiSjej5B23-16112</strain>
    </source>
</reference>
<dbReference type="PANTHER" id="PTHR21716">
    <property type="entry name" value="TRANSMEMBRANE PROTEIN"/>
    <property type="match status" value="1"/>
</dbReference>
<evidence type="ECO:0000256" key="4">
    <source>
        <dbReference type="ARBA" id="ARBA00022475"/>
    </source>
</evidence>
<feature type="transmembrane region" description="Helical" evidence="9">
    <location>
        <begin position="326"/>
        <end position="359"/>
    </location>
</feature>
<evidence type="ECO:0000313" key="11">
    <source>
        <dbReference type="Proteomes" id="UP000769156"/>
    </source>
</evidence>
<evidence type="ECO:0000256" key="9">
    <source>
        <dbReference type="SAM" id="Phobius"/>
    </source>
</evidence>
<comment type="caution">
    <text evidence="10">The sequence shown here is derived from an EMBL/GenBank/DDBJ whole genome shotgun (WGS) entry which is preliminary data.</text>
</comment>
<feature type="transmembrane region" description="Helical" evidence="9">
    <location>
        <begin position="295"/>
        <end position="314"/>
    </location>
</feature>
<evidence type="ECO:0000313" key="10">
    <source>
        <dbReference type="EMBL" id="HJF93972.1"/>
    </source>
</evidence>
<evidence type="ECO:0000256" key="2">
    <source>
        <dbReference type="ARBA" id="ARBA00009773"/>
    </source>
</evidence>
<organism evidence="10 11">
    <name type="scientific">Lachnoclostridium phocaeense</name>
    <dbReference type="NCBI Taxonomy" id="1871021"/>
    <lineage>
        <taxon>Bacteria</taxon>
        <taxon>Bacillati</taxon>
        <taxon>Bacillota</taxon>
        <taxon>Clostridia</taxon>
        <taxon>Lachnospirales</taxon>
        <taxon>Lachnospiraceae</taxon>
    </lineage>
</organism>